<reference evidence="10" key="2">
    <citation type="submission" date="2016-01" db="EMBL/GenBank/DDBJ databases">
        <title>First complete genome sequence of a species in the genus Microterricola, an extremophilic cold active enzyme producing strain ERGS5:02 isolated from Sikkim Himalaya.</title>
        <authorList>
            <person name="Kumar R."/>
            <person name="Singh D."/>
            <person name="Swarnkar M.K."/>
        </authorList>
    </citation>
    <scope>NUCLEOTIDE SEQUENCE [LARGE SCALE GENOMIC DNA]</scope>
    <source>
        <strain evidence="10">ERGS5:02</strain>
    </source>
</reference>
<reference evidence="9 10" key="1">
    <citation type="journal article" date="2016" name="J. Biotechnol.">
        <title>First complete genome sequence of a species in the genus Microterricola, an extremophilic cold active enzyme producing bacterial strain ERGS5:02 isolated from Sikkim Himalaya.</title>
        <authorList>
            <person name="Himanshu"/>
            <person name="Swarnkar M.K."/>
            <person name="Singh D."/>
            <person name="Kumar R."/>
        </authorList>
    </citation>
    <scope>NUCLEOTIDE SEQUENCE [LARGE SCALE GENOMIC DNA]</scope>
    <source>
        <strain evidence="9 10">ERGS5:02</strain>
    </source>
</reference>
<dbReference type="Gene3D" id="1.10.10.10">
    <property type="entry name" value="Winged helix-like DNA-binding domain superfamily/Winged helix DNA-binding domain"/>
    <property type="match status" value="1"/>
</dbReference>
<dbReference type="NCBIfam" id="TIGR02937">
    <property type="entry name" value="sigma70-ECF"/>
    <property type="match status" value="1"/>
</dbReference>
<dbReference type="SUPFAM" id="SSF88659">
    <property type="entry name" value="Sigma3 and sigma4 domains of RNA polymerase sigma factors"/>
    <property type="match status" value="1"/>
</dbReference>
<name>A0A109QXQ9_9MICO</name>
<proteinExistence type="inferred from homology"/>
<dbReference type="Pfam" id="PF04542">
    <property type="entry name" value="Sigma70_r2"/>
    <property type="match status" value="1"/>
</dbReference>
<dbReference type="SUPFAM" id="SSF88946">
    <property type="entry name" value="Sigma2 domain of RNA polymerase sigma factors"/>
    <property type="match status" value="1"/>
</dbReference>
<dbReference type="InterPro" id="IPR039425">
    <property type="entry name" value="RNA_pol_sigma-70-like"/>
</dbReference>
<dbReference type="PANTHER" id="PTHR43133">
    <property type="entry name" value="RNA POLYMERASE ECF-TYPE SIGMA FACTO"/>
    <property type="match status" value="1"/>
</dbReference>
<evidence type="ECO:0000313" key="10">
    <source>
        <dbReference type="Proteomes" id="UP000058305"/>
    </source>
</evidence>
<gene>
    <name evidence="9" type="ORF">AWU67_06850</name>
</gene>
<dbReference type="InterPro" id="IPR036388">
    <property type="entry name" value="WH-like_DNA-bd_sf"/>
</dbReference>
<sequence>MSATDDFIVASRAADGDSQAFEVLVRRYGKLMRFVARNVLGSDDQADDVVQDTFVIAWQRLGTIADPAAVRPWLMRIVTRCAIDTLRKQHPQVTLDETNHLPADEASPAQQAESRALNDAVAVSLLVLPADQRRCWVLRNVAGYSYHDMAEALSLPESTVRGLLARARKHLIAEMEAWR</sequence>
<accession>A0A109QXQ9</accession>
<dbReference type="GO" id="GO:0016987">
    <property type="term" value="F:sigma factor activity"/>
    <property type="evidence" value="ECO:0007669"/>
    <property type="project" value="UniProtKB-KW"/>
</dbReference>
<protein>
    <recommendedName>
        <fullName evidence="6">RNA polymerase sigma factor</fullName>
    </recommendedName>
</protein>
<dbReference type="InterPro" id="IPR000838">
    <property type="entry name" value="RNA_pol_sigma70_ECF_CS"/>
</dbReference>
<keyword evidence="5 6" id="KW-0804">Transcription</keyword>
<comment type="similarity">
    <text evidence="1 6">Belongs to the sigma-70 factor family. ECF subfamily.</text>
</comment>
<dbReference type="KEGG" id="mvd:AWU67_06850"/>
<evidence type="ECO:0000259" key="8">
    <source>
        <dbReference type="Pfam" id="PF08281"/>
    </source>
</evidence>
<dbReference type="PROSITE" id="PS01063">
    <property type="entry name" value="SIGMA70_ECF"/>
    <property type="match status" value="1"/>
</dbReference>
<feature type="domain" description="RNA polymerase sigma factor 70 region 4 type 2" evidence="8">
    <location>
        <begin position="125"/>
        <end position="171"/>
    </location>
</feature>
<dbReference type="InterPro" id="IPR014284">
    <property type="entry name" value="RNA_pol_sigma-70_dom"/>
</dbReference>
<dbReference type="GO" id="GO:0003677">
    <property type="term" value="F:DNA binding"/>
    <property type="evidence" value="ECO:0007669"/>
    <property type="project" value="UniProtKB-KW"/>
</dbReference>
<dbReference type="InterPro" id="IPR007627">
    <property type="entry name" value="RNA_pol_sigma70_r2"/>
</dbReference>
<evidence type="ECO:0000256" key="5">
    <source>
        <dbReference type="ARBA" id="ARBA00023163"/>
    </source>
</evidence>
<dbReference type="GO" id="GO:0006352">
    <property type="term" value="P:DNA-templated transcription initiation"/>
    <property type="evidence" value="ECO:0007669"/>
    <property type="project" value="InterPro"/>
</dbReference>
<keyword evidence="10" id="KW-1185">Reference proteome</keyword>
<feature type="domain" description="RNA polymerase sigma-70 region 2" evidence="7">
    <location>
        <begin position="24"/>
        <end position="89"/>
    </location>
</feature>
<evidence type="ECO:0000256" key="1">
    <source>
        <dbReference type="ARBA" id="ARBA00010641"/>
    </source>
</evidence>
<evidence type="ECO:0000259" key="7">
    <source>
        <dbReference type="Pfam" id="PF04542"/>
    </source>
</evidence>
<keyword evidence="3 6" id="KW-0731">Sigma factor</keyword>
<evidence type="ECO:0000256" key="2">
    <source>
        <dbReference type="ARBA" id="ARBA00023015"/>
    </source>
</evidence>
<evidence type="ECO:0000256" key="6">
    <source>
        <dbReference type="RuleBase" id="RU000716"/>
    </source>
</evidence>
<dbReference type="InterPro" id="IPR013325">
    <property type="entry name" value="RNA_pol_sigma_r2"/>
</dbReference>
<dbReference type="PANTHER" id="PTHR43133:SF8">
    <property type="entry name" value="RNA POLYMERASE SIGMA FACTOR HI_1459-RELATED"/>
    <property type="match status" value="1"/>
</dbReference>
<dbReference type="GO" id="GO:0006950">
    <property type="term" value="P:response to stress"/>
    <property type="evidence" value="ECO:0007669"/>
    <property type="project" value="UniProtKB-ARBA"/>
</dbReference>
<evidence type="ECO:0000313" key="9">
    <source>
        <dbReference type="EMBL" id="AMB60393.1"/>
    </source>
</evidence>
<dbReference type="InterPro" id="IPR013324">
    <property type="entry name" value="RNA_pol_sigma_r3/r4-like"/>
</dbReference>
<keyword evidence="2 6" id="KW-0805">Transcription regulation</keyword>
<evidence type="ECO:0000256" key="4">
    <source>
        <dbReference type="ARBA" id="ARBA00023125"/>
    </source>
</evidence>
<dbReference type="EMBL" id="CP014145">
    <property type="protein sequence ID" value="AMB60393.1"/>
    <property type="molecule type" value="Genomic_DNA"/>
</dbReference>
<evidence type="ECO:0000256" key="3">
    <source>
        <dbReference type="ARBA" id="ARBA00023082"/>
    </source>
</evidence>
<dbReference type="Proteomes" id="UP000058305">
    <property type="component" value="Chromosome"/>
</dbReference>
<dbReference type="InterPro" id="IPR013249">
    <property type="entry name" value="RNA_pol_sigma70_r4_t2"/>
</dbReference>
<dbReference type="Pfam" id="PF08281">
    <property type="entry name" value="Sigma70_r4_2"/>
    <property type="match status" value="1"/>
</dbReference>
<dbReference type="AlphaFoldDB" id="A0A109QXQ9"/>
<organism evidence="9 10">
    <name type="scientific">Microterricola viridarii</name>
    <dbReference type="NCBI Taxonomy" id="412690"/>
    <lineage>
        <taxon>Bacteria</taxon>
        <taxon>Bacillati</taxon>
        <taxon>Actinomycetota</taxon>
        <taxon>Actinomycetes</taxon>
        <taxon>Micrococcales</taxon>
        <taxon>Microbacteriaceae</taxon>
        <taxon>Microterricola</taxon>
    </lineage>
</organism>
<dbReference type="Gene3D" id="1.10.1740.10">
    <property type="match status" value="1"/>
</dbReference>
<keyword evidence="4 6" id="KW-0238">DNA-binding</keyword>